<dbReference type="SUPFAM" id="SSF53850">
    <property type="entry name" value="Periplasmic binding protein-like II"/>
    <property type="match status" value="1"/>
</dbReference>
<evidence type="ECO:0000256" key="5">
    <source>
        <dbReference type="ARBA" id="ARBA00054626"/>
    </source>
</evidence>
<dbReference type="InterPro" id="IPR005119">
    <property type="entry name" value="LysR_subst-bd"/>
</dbReference>
<dbReference type="InterPro" id="IPR036388">
    <property type="entry name" value="WH-like_DNA-bd_sf"/>
</dbReference>
<dbReference type="CDD" id="cd08475">
    <property type="entry name" value="PBP2_CrgA_like_6"/>
    <property type="match status" value="1"/>
</dbReference>
<dbReference type="GO" id="GO:0003700">
    <property type="term" value="F:DNA-binding transcription factor activity"/>
    <property type="evidence" value="ECO:0007669"/>
    <property type="project" value="InterPro"/>
</dbReference>
<dbReference type="InterPro" id="IPR058163">
    <property type="entry name" value="LysR-type_TF_proteobact-type"/>
</dbReference>
<comment type="similarity">
    <text evidence="1">Belongs to the LysR transcriptional regulatory family.</text>
</comment>
<evidence type="ECO:0000256" key="7">
    <source>
        <dbReference type="ARBA" id="ARBA00083243"/>
    </source>
</evidence>
<evidence type="ECO:0000256" key="6">
    <source>
        <dbReference type="ARBA" id="ARBA00067332"/>
    </source>
</evidence>
<evidence type="ECO:0000313" key="9">
    <source>
        <dbReference type="EMBL" id="TCU14832.1"/>
    </source>
</evidence>
<feature type="domain" description="HTH lysR-type" evidence="8">
    <location>
        <begin position="3"/>
        <end position="60"/>
    </location>
</feature>
<evidence type="ECO:0000256" key="2">
    <source>
        <dbReference type="ARBA" id="ARBA00023015"/>
    </source>
</evidence>
<evidence type="ECO:0000259" key="8">
    <source>
        <dbReference type="PROSITE" id="PS50931"/>
    </source>
</evidence>
<evidence type="ECO:0000256" key="1">
    <source>
        <dbReference type="ARBA" id="ARBA00009437"/>
    </source>
</evidence>
<comment type="caution">
    <text evidence="9">The sequence shown here is derived from an EMBL/GenBank/DDBJ whole genome shotgun (WGS) entry which is preliminary data.</text>
</comment>
<dbReference type="PANTHER" id="PTHR30537:SF5">
    <property type="entry name" value="HTH-TYPE TRANSCRIPTIONAL ACTIVATOR TTDR-RELATED"/>
    <property type="match status" value="1"/>
</dbReference>
<dbReference type="GO" id="GO:0003677">
    <property type="term" value="F:DNA binding"/>
    <property type="evidence" value="ECO:0007669"/>
    <property type="project" value="UniProtKB-KW"/>
</dbReference>
<dbReference type="Gene3D" id="3.40.190.290">
    <property type="match status" value="1"/>
</dbReference>
<accession>A0A4R3Q6D5</accession>
<dbReference type="Proteomes" id="UP000294576">
    <property type="component" value="Unassembled WGS sequence"/>
</dbReference>
<keyword evidence="3" id="KW-0238">DNA-binding</keyword>
<dbReference type="InterPro" id="IPR000847">
    <property type="entry name" value="LysR_HTH_N"/>
</dbReference>
<organism evidence="9 10">
    <name type="scientific">Rhizobium sullae</name>
    <name type="common">Rhizobium hedysari</name>
    <dbReference type="NCBI Taxonomy" id="50338"/>
    <lineage>
        <taxon>Bacteria</taxon>
        <taxon>Pseudomonadati</taxon>
        <taxon>Pseudomonadota</taxon>
        <taxon>Alphaproteobacteria</taxon>
        <taxon>Hyphomicrobiales</taxon>
        <taxon>Rhizobiaceae</taxon>
        <taxon>Rhizobium/Agrobacterium group</taxon>
        <taxon>Rhizobium</taxon>
    </lineage>
</organism>
<dbReference type="SUPFAM" id="SSF46785">
    <property type="entry name" value="Winged helix' DNA-binding domain"/>
    <property type="match status" value="1"/>
</dbReference>
<protein>
    <recommendedName>
        <fullName evidence="6">HTH-type transcriptional regulator TtuA</fullName>
    </recommendedName>
    <alternativeName>
        <fullName evidence="7">Tartrate utilization transcriptional regulator</fullName>
    </alternativeName>
</protein>
<dbReference type="PANTHER" id="PTHR30537">
    <property type="entry name" value="HTH-TYPE TRANSCRIPTIONAL REGULATOR"/>
    <property type="match status" value="1"/>
</dbReference>
<dbReference type="EMBL" id="SMBH01000008">
    <property type="protein sequence ID" value="TCU14832.1"/>
    <property type="molecule type" value="Genomic_DNA"/>
</dbReference>
<comment type="function">
    <text evidence="5">Transcriptional regulator of the ttuABCDE tartrate utilization operon.</text>
</comment>
<keyword evidence="2" id="KW-0805">Transcription regulation</keyword>
<dbReference type="AlphaFoldDB" id="A0A4R3Q6D5"/>
<dbReference type="PROSITE" id="PS50931">
    <property type="entry name" value="HTH_LYSR"/>
    <property type="match status" value="1"/>
</dbReference>
<dbReference type="Gene3D" id="1.10.10.10">
    <property type="entry name" value="Winged helix-like DNA-binding domain superfamily/Winged helix DNA-binding domain"/>
    <property type="match status" value="1"/>
</dbReference>
<evidence type="ECO:0000256" key="3">
    <source>
        <dbReference type="ARBA" id="ARBA00023125"/>
    </source>
</evidence>
<dbReference type="FunFam" id="1.10.10.10:FF:000001">
    <property type="entry name" value="LysR family transcriptional regulator"/>
    <property type="match status" value="1"/>
</dbReference>
<evidence type="ECO:0000256" key="4">
    <source>
        <dbReference type="ARBA" id="ARBA00023163"/>
    </source>
</evidence>
<evidence type="ECO:0000313" key="10">
    <source>
        <dbReference type="Proteomes" id="UP000294576"/>
    </source>
</evidence>
<name>A0A4R3Q6D5_RHISU</name>
<proteinExistence type="inferred from homology"/>
<reference evidence="9 10" key="1">
    <citation type="submission" date="2019-03" db="EMBL/GenBank/DDBJ databases">
        <title>Genomic Encyclopedia of Type Strains, Phase IV (KMG-V): Genome sequencing to study the core and pangenomes of soil and plant-associated prokaryotes.</title>
        <authorList>
            <person name="Whitman W."/>
        </authorList>
    </citation>
    <scope>NUCLEOTIDE SEQUENCE [LARGE SCALE GENOMIC DNA]</scope>
    <source>
        <strain evidence="9 10">Hc14</strain>
    </source>
</reference>
<dbReference type="Pfam" id="PF03466">
    <property type="entry name" value="LysR_substrate"/>
    <property type="match status" value="1"/>
</dbReference>
<dbReference type="InterPro" id="IPR036390">
    <property type="entry name" value="WH_DNA-bd_sf"/>
</dbReference>
<keyword evidence="4" id="KW-0804">Transcription</keyword>
<gene>
    <name evidence="9" type="ORF">EV132_108202</name>
</gene>
<dbReference type="RefSeq" id="WP_132563914.1">
    <property type="nucleotide sequence ID" value="NZ_SMBH01000008.1"/>
</dbReference>
<dbReference type="Pfam" id="PF00126">
    <property type="entry name" value="HTH_1"/>
    <property type="match status" value="1"/>
</dbReference>
<sequence length="305" mass="33279">MVDRLSGISVFVQAAGAGSFARAGDQLGLTRSAVGKAIARLEDRLETRLFNRTTRGQSLTDRGQDFYERCLRIMAEVDAAEAVLDTDDGSPSGLLRVSAPVLLGRQCVAPILVALAKRHPKLELDLRFSDHFVDIVEDRIDLAVRIGPLPDRSGLLSRTLGTFDQMLCAAPSYIASRGCPLTIDDLLEHECLLYSRRGGRIEPWRFKLGDGNAAELSPVGRLRFDDLDAIANAAVDGVGIACLPRWLVRTRIESGKLLAVLGSHRALGNDVHAVRPQTPHVLSKVRFAVEELAKKMPQSLQCPNL</sequence>